<feature type="domain" description="EGF-like" evidence="3">
    <location>
        <begin position="1493"/>
        <end position="1531"/>
    </location>
</feature>
<evidence type="ECO:0000313" key="5">
    <source>
        <dbReference type="Proteomes" id="UP001177670"/>
    </source>
</evidence>
<feature type="domain" description="EGF-like" evidence="3">
    <location>
        <begin position="119"/>
        <end position="157"/>
    </location>
</feature>
<dbReference type="EMBL" id="JAHYIQ010000003">
    <property type="protein sequence ID" value="KAK1134095.1"/>
    <property type="molecule type" value="Genomic_DNA"/>
</dbReference>
<dbReference type="InterPro" id="IPR000742">
    <property type="entry name" value="EGF"/>
</dbReference>
<keyword evidence="5" id="KW-1185">Reference proteome</keyword>
<organism evidence="4 5">
    <name type="scientific">Melipona bicolor</name>
    <dbReference type="NCBI Taxonomy" id="60889"/>
    <lineage>
        <taxon>Eukaryota</taxon>
        <taxon>Metazoa</taxon>
        <taxon>Ecdysozoa</taxon>
        <taxon>Arthropoda</taxon>
        <taxon>Hexapoda</taxon>
        <taxon>Insecta</taxon>
        <taxon>Pterygota</taxon>
        <taxon>Neoptera</taxon>
        <taxon>Endopterygota</taxon>
        <taxon>Hymenoptera</taxon>
        <taxon>Apocrita</taxon>
        <taxon>Aculeata</taxon>
        <taxon>Apoidea</taxon>
        <taxon>Anthophila</taxon>
        <taxon>Apidae</taxon>
        <taxon>Melipona</taxon>
    </lineage>
</organism>
<comment type="caution">
    <text evidence="4">The sequence shown here is derived from an EMBL/GenBank/DDBJ whole genome shotgun (WGS) entry which is preliminary data.</text>
</comment>
<feature type="domain" description="EGF-like" evidence="3">
    <location>
        <begin position="1172"/>
        <end position="1210"/>
    </location>
</feature>
<dbReference type="PROSITE" id="PS50026">
    <property type="entry name" value="EGF_3"/>
    <property type="match status" value="20"/>
</dbReference>
<dbReference type="PROSITE" id="PS01186">
    <property type="entry name" value="EGF_2"/>
    <property type="match status" value="7"/>
</dbReference>
<feature type="domain" description="EGF-like" evidence="3">
    <location>
        <begin position="1067"/>
        <end position="1105"/>
    </location>
</feature>
<feature type="domain" description="EGF-like" evidence="3">
    <location>
        <begin position="228"/>
        <end position="266"/>
    </location>
</feature>
<feature type="domain" description="EGF-like" evidence="3">
    <location>
        <begin position="2126"/>
        <end position="2164"/>
    </location>
</feature>
<feature type="domain" description="EGF-like" evidence="3">
    <location>
        <begin position="599"/>
        <end position="636"/>
    </location>
</feature>
<protein>
    <recommendedName>
        <fullName evidence="3">EGF-like domain-containing protein</fullName>
    </recommendedName>
</protein>
<comment type="caution">
    <text evidence="2">Lacks conserved residue(s) required for the propagation of feature annotation.</text>
</comment>
<feature type="domain" description="EGF-like" evidence="3">
    <location>
        <begin position="1384"/>
        <end position="1422"/>
    </location>
</feature>
<feature type="domain" description="EGF-like" evidence="3">
    <location>
        <begin position="1276"/>
        <end position="1315"/>
    </location>
</feature>
<dbReference type="SMART" id="SM00274">
    <property type="entry name" value="FOLN"/>
    <property type="match status" value="10"/>
</dbReference>
<name>A0AA40GAE8_9HYME</name>
<feature type="domain" description="EGF-like" evidence="3">
    <location>
        <begin position="540"/>
        <end position="578"/>
    </location>
</feature>
<feature type="domain" description="EGF-like" evidence="3">
    <location>
        <begin position="1864"/>
        <end position="1901"/>
    </location>
</feature>
<proteinExistence type="predicted"/>
<sequence length="2359" mass="249988">MIFYNFLAVPFNISPCTPSPCGFNAICKEQNGVGSCTCSPDYTGNPYEGCRPECVIDTDCPSALSCIRSKCQDPCPGTCGTNAECRVINHRPACTCIQSYSGNPFQYCTLMREIEDDVYKDPCNPSPCGPNSQCRVVNGQGVCSCLPEFTGAPPMCRPECTVNSECPQDRACINQKCVNPCPASCGTFATCAIRNHSPICACRESYTGDPFTTCFPVPQASPPTAIEVSQPCLPSPCGPNSECRVINGGPSCQCLPSYIGSPPNCRPECTVNSDCSPNQACMRQKCKDPCPGSCGFNAQCTVLNHVPICSCLDGYTGDPFNSCNLAPVRPIEPTVVDPCASSPCGPNARCDSGICTCLSEYQGDPYVGCRPECVLNTDCSQNRACLQNKCIDPCPGTCGVNAECLVYNHVPMCSCPNGMVGNAFVQCTALQDTVKENLCSPSPCGPNSICREINGQPVCFCVAGYLGAPPTCRPECIVSTDCPLSEACSNQKCVNPCPGSCGFRALCNVVNHNPICNCPSDLTGDPFVQCIPRPPEPVVPRNPCEPSPCGPNSQCRVVNDAPSCSCSPEFIGAPPNCRPECVSNSECPSKLACVNQKCRDPCPGSCGANAECRVVSHTPMCVCPNDYTGDPFTQCSPRPPVPFNISPCTPSPCGFNAICKEQNGVGSCTCSPDYTGNPYEGCRPECVIDTDCPSALSCIRSKCQDPCPGTCGTNAECRVINHRPACTCIQSYSGNPFQYCTLMREIEDDVYKDPCNPSPCGPNSQCRVVNGQGVCSCLPEFTGAPPMCRPECTVNSECPQDRACINQKCVNPCPASCGTFATCAIRNHSPICACRESYTGDPFTTCFPVPQASPPTAIEVSQPCLPSPCGPNSECRVINGGPSCQCLPSYIGSPPNCRPECTVNSDCSPNQACMRQKCKDPCPGSCGFNAQCTVLNHVPICSCLDGYTGDPFNSCNLAPVRPIEPTVVDPCASSPCGPNARCDSGICTCLSEYQGDPYVGCRPECVLNTDCSQNRACLQNKCIDPCPGTCGVNAECLVYNHVPMCSCPNGMVGNAFVQCTALQDTVKENLCSPSPCGPNSICREINGQPVCSCVAGYLGAPPTCRPECIVSTDCPLSEACSNQKCVNPCPGSCGFRALCNVVNHNPICNCPSDLTGDPFVQCIPRPPEPVVPRNPCEPSPCGPNSQCRVVNDAPSCSCSPEFIGAPPNCRPECVSNSECPSKLACVNQKCRDPCPGSCGANAECRVVSHTPMCVCPNDYTGDPFTQCILRPPVPVNISPCTPSPCGFNAICKEQNGVGSCTCLPDYIGNPYDGCRPECIVDTDCPSTLSCIRSKCQNPCPGTCGINAECKVINHRPACTCIQGFSGNPFQYCTLVREIEDETKYKDPCSPSLCGPNSECRVVNGQGVCSCLPEFTGAPPMCRPECTVNSECPQDRACVNRKCVNPCPASCGTFATCVIRNHSPICACRESYTGDPFTRCFPVPQASPPTAIEVSQPCLPSPCGPNSECRVVNGGPSCQCLPTYIGSPPNCRPECTMNSDCSANQACMRERCRDPCPGSCGINAQCMVLNHVPICSCFDGYTGDPFSSCTLAPVEPPEPTLLDPCALSPCGPNARCNNGICTCLPEYQGDPYMGCRPECVLNTDCSQNRACLKNKCVDPCPGTCGLNAECLVYNHVPMCNCPSGMIGNAFVQCTVLQDTIKGNPCSPSPCGPNSVCRDINGQPVCSCVIGFLGAPPTCRPECIVSSDCPLTQACSNQKCVNPCPGSCGFRATCNVVNHNPICSCPPDLTGDPFVQCVQRPPEPVVSENPCEPTPCGPNSQCRVISDTPSCSCLSEFVGTPPNCRPECVSNSECSSRQACVNQKCRDPCPGSCGANAECRVVSHTPTCVCPNDYTGDPFTQCVSRPPVPVSLSPCSPSPCGFNAICKEQNGVGSCSCLSDYIGNPYEGCRPECVVDTDCPSTLSCIRSKCQDPCPGTCGMNAECKVINHRPACTCIQGFSGNPFQSCILIRRIEDETKYKDPCEPSPCGPNSQCRVVNGQGVCSCLPEYTGTPPMCRPECVVNSECPQDRACINQKCVNPCPASCGTFTTCVVRNHSPICACRESYTGDPFTRCFLVPQATPPTAIEISQPCLPSPCGPNSECRVVNGGPSCQCLRNYIGSPPNCRPECTINSDCSPSQACMRERCRDPCPGSCGSNAQCTVLNHVPICSCFNGYTGDPFSSCYPVSVESTEPTVTDPCALSPCGSNARCDSGICTCLPEYKGDPYIGCRPECVLNTDCPQNRACIRNKCVDPCPGTCGRNAECQIYNHVPMCSCPSGRVGNAFVLCTVAEGIIGDTILGFLICIVRKFADIIFPFISFYT</sequence>
<feature type="domain" description="EGF-like" evidence="3">
    <location>
        <begin position="644"/>
        <end position="683"/>
    </location>
</feature>
<accession>A0AA40GAE8</accession>
<feature type="domain" description="EGF-like" evidence="3">
    <location>
        <begin position="751"/>
        <end position="789"/>
    </location>
</feature>
<evidence type="ECO:0000259" key="3">
    <source>
        <dbReference type="PROSITE" id="PS50026"/>
    </source>
</evidence>
<dbReference type="SMART" id="SM00181">
    <property type="entry name" value="EGF"/>
    <property type="match status" value="44"/>
</dbReference>
<dbReference type="SMART" id="SM00179">
    <property type="entry name" value="EGF_CA"/>
    <property type="match status" value="3"/>
</dbReference>
<dbReference type="InterPro" id="IPR003645">
    <property type="entry name" value="Fol_N"/>
</dbReference>
<dbReference type="InterPro" id="IPR048407">
    <property type="entry name" value="Dumpy_DPY"/>
</dbReference>
<keyword evidence="1 2" id="KW-1015">Disulfide bond</keyword>
<feature type="domain" description="EGF-like" evidence="3">
    <location>
        <begin position="860"/>
        <end position="898"/>
    </location>
</feature>
<evidence type="ECO:0000313" key="4">
    <source>
        <dbReference type="EMBL" id="KAK1134095.1"/>
    </source>
</evidence>
<feature type="disulfide bond" evidence="2">
    <location>
        <begin position="602"/>
        <end position="612"/>
    </location>
</feature>
<dbReference type="PANTHER" id="PTHR22963">
    <property type="entry name" value="ENDOGLIN-RELATED"/>
    <property type="match status" value="1"/>
</dbReference>
<feature type="domain" description="EGF-like" evidence="3">
    <location>
        <begin position="12"/>
        <end position="51"/>
    </location>
</feature>
<feature type="disulfide bond" evidence="2">
    <location>
        <begin position="1867"/>
        <end position="1877"/>
    </location>
</feature>
<dbReference type="Pfam" id="PF21164">
    <property type="entry name" value="Dumpy_DPY"/>
    <property type="match status" value="22"/>
</dbReference>
<feature type="domain" description="EGF-like" evidence="3">
    <location>
        <begin position="1805"/>
        <end position="1843"/>
    </location>
</feature>
<reference evidence="4" key="1">
    <citation type="submission" date="2021-10" db="EMBL/GenBank/DDBJ databases">
        <title>Melipona bicolor Genome sequencing and assembly.</title>
        <authorList>
            <person name="Araujo N.S."/>
            <person name="Arias M.C."/>
        </authorList>
    </citation>
    <scope>NUCLEOTIDE SEQUENCE</scope>
    <source>
        <strain evidence="4">USP_2M_L1-L4_2017</strain>
        <tissue evidence="4">Whole body</tissue>
    </source>
</reference>
<dbReference type="InterPro" id="IPR001881">
    <property type="entry name" value="EGF-like_Ca-bd_dom"/>
</dbReference>
<feature type="domain" description="EGF-like" evidence="3">
    <location>
        <begin position="435"/>
        <end position="473"/>
    </location>
</feature>
<feature type="domain" description="EGF-like" evidence="3">
    <location>
        <begin position="1700"/>
        <end position="1738"/>
    </location>
</feature>
<keyword evidence="2" id="KW-0245">EGF-like domain</keyword>
<feature type="domain" description="EGF-like" evidence="3">
    <location>
        <begin position="2017"/>
        <end position="2055"/>
    </location>
</feature>
<gene>
    <name evidence="4" type="ORF">K0M31_011877</name>
</gene>
<evidence type="ECO:0000256" key="1">
    <source>
        <dbReference type="ARBA" id="ARBA00023157"/>
    </source>
</evidence>
<dbReference type="Proteomes" id="UP001177670">
    <property type="component" value="Unassembled WGS sequence"/>
</dbReference>
<dbReference type="GO" id="GO:0005509">
    <property type="term" value="F:calcium ion binding"/>
    <property type="evidence" value="ECO:0007669"/>
    <property type="project" value="InterPro"/>
</dbReference>
<dbReference type="SUPFAM" id="SSF90148">
    <property type="entry name" value="DPY module"/>
    <property type="match status" value="22"/>
</dbReference>
<feature type="domain" description="EGF-like" evidence="3">
    <location>
        <begin position="1909"/>
        <end position="1948"/>
    </location>
</feature>
<dbReference type="PANTHER" id="PTHR22963:SF39">
    <property type="entry name" value="DUMPY"/>
    <property type="match status" value="1"/>
</dbReference>
<evidence type="ECO:0000256" key="2">
    <source>
        <dbReference type="PROSITE-ProRule" id="PRU00076"/>
    </source>
</evidence>